<dbReference type="RefSeq" id="WP_209976421.1">
    <property type="nucleotide sequence ID" value="NZ_JAGGLB010000026.1"/>
</dbReference>
<dbReference type="Proteomes" id="UP001519287">
    <property type="component" value="Unassembled WGS sequence"/>
</dbReference>
<dbReference type="InterPro" id="IPR025117">
    <property type="entry name" value="DUF4037"/>
</dbReference>
<evidence type="ECO:0000313" key="2">
    <source>
        <dbReference type="EMBL" id="MBP1994582.1"/>
    </source>
</evidence>
<name>A0ABS4J413_9BACL</name>
<sequence length="347" mass="39586">MQGIALCRQFFVEIIEPLMANFSSITYSAALIGPGSEVLGYDTEMSRDHDWSPRVQLFLNETDIRFSENIRALLDGRVPQSFCGFPIDTSMTIITTVPRFIESCLAFDINGAIEPVDWLTFPSQTLLEITSGEVYRDDTGELLKLRQSLAYYPHDIWLYLMASSWQRIGQEEHLMLRAGFVGDELGSAVIASRIVRDVMNLCFLLECQYAPYPKWFGTTFRTLKCSELVMSHLWTVQTAATWREREQALNKVYTHLASLHNRLGITEKISEEASYFYNRPFKVMNGEGIAGLIASEIKDTEIFQLSKKRLIGSIDQITDNTDFRLLNKWKDGDGKLARNALKQIYLG</sequence>
<proteinExistence type="predicted"/>
<evidence type="ECO:0000313" key="3">
    <source>
        <dbReference type="Proteomes" id="UP001519287"/>
    </source>
</evidence>
<dbReference type="Pfam" id="PF13228">
    <property type="entry name" value="DUF4037"/>
    <property type="match status" value="1"/>
</dbReference>
<reference evidence="2 3" key="1">
    <citation type="submission" date="2021-03" db="EMBL/GenBank/DDBJ databases">
        <title>Genomic Encyclopedia of Type Strains, Phase IV (KMG-IV): sequencing the most valuable type-strain genomes for metagenomic binning, comparative biology and taxonomic classification.</title>
        <authorList>
            <person name="Goeker M."/>
        </authorList>
    </citation>
    <scope>NUCLEOTIDE SEQUENCE [LARGE SCALE GENOMIC DNA]</scope>
    <source>
        <strain evidence="2 3">DSM 26048</strain>
    </source>
</reference>
<evidence type="ECO:0000259" key="1">
    <source>
        <dbReference type="Pfam" id="PF13228"/>
    </source>
</evidence>
<dbReference type="EMBL" id="JAGGLB010000026">
    <property type="protein sequence ID" value="MBP1994582.1"/>
    <property type="molecule type" value="Genomic_DNA"/>
</dbReference>
<protein>
    <recommendedName>
        <fullName evidence="1">DUF4037 domain-containing protein</fullName>
    </recommendedName>
</protein>
<accession>A0ABS4J413</accession>
<keyword evidence="3" id="KW-1185">Reference proteome</keyword>
<organism evidence="2 3">
    <name type="scientific">Paenibacillus eucommiae</name>
    <dbReference type="NCBI Taxonomy" id="1355755"/>
    <lineage>
        <taxon>Bacteria</taxon>
        <taxon>Bacillati</taxon>
        <taxon>Bacillota</taxon>
        <taxon>Bacilli</taxon>
        <taxon>Bacillales</taxon>
        <taxon>Paenibacillaceae</taxon>
        <taxon>Paenibacillus</taxon>
    </lineage>
</organism>
<comment type="caution">
    <text evidence="2">The sequence shown here is derived from an EMBL/GenBank/DDBJ whole genome shotgun (WGS) entry which is preliminary data.</text>
</comment>
<feature type="domain" description="DUF4037" evidence="1">
    <location>
        <begin position="118"/>
        <end position="216"/>
    </location>
</feature>
<gene>
    <name evidence="2" type="ORF">J2Z66_006221</name>
</gene>